<evidence type="ECO:0000313" key="2">
    <source>
        <dbReference type="Proteomes" id="UP000288805"/>
    </source>
</evidence>
<reference evidence="1 2" key="1">
    <citation type="journal article" date="2018" name="PLoS Genet.">
        <title>Population sequencing reveals clonal diversity and ancestral inbreeding in the grapevine cultivar Chardonnay.</title>
        <authorList>
            <person name="Roach M.J."/>
            <person name="Johnson D.L."/>
            <person name="Bohlmann J."/>
            <person name="van Vuuren H.J."/>
            <person name="Jones S.J."/>
            <person name="Pretorius I.S."/>
            <person name="Schmidt S.A."/>
            <person name="Borneman A.R."/>
        </authorList>
    </citation>
    <scope>NUCLEOTIDE SEQUENCE [LARGE SCALE GENOMIC DNA]</scope>
    <source>
        <strain evidence="2">cv. Chardonnay</strain>
        <tissue evidence="1">Leaf</tissue>
    </source>
</reference>
<name>A0A438F4X4_VITVI</name>
<comment type="caution">
    <text evidence="1">The sequence shown here is derived from an EMBL/GenBank/DDBJ whole genome shotgun (WGS) entry which is preliminary data.</text>
</comment>
<proteinExistence type="predicted"/>
<organism evidence="1 2">
    <name type="scientific">Vitis vinifera</name>
    <name type="common">Grape</name>
    <dbReference type="NCBI Taxonomy" id="29760"/>
    <lineage>
        <taxon>Eukaryota</taxon>
        <taxon>Viridiplantae</taxon>
        <taxon>Streptophyta</taxon>
        <taxon>Embryophyta</taxon>
        <taxon>Tracheophyta</taxon>
        <taxon>Spermatophyta</taxon>
        <taxon>Magnoliopsida</taxon>
        <taxon>eudicotyledons</taxon>
        <taxon>Gunneridae</taxon>
        <taxon>Pentapetalae</taxon>
        <taxon>rosids</taxon>
        <taxon>Vitales</taxon>
        <taxon>Vitaceae</taxon>
        <taxon>Viteae</taxon>
        <taxon>Vitis</taxon>
    </lineage>
</organism>
<accession>A0A438F4X4</accession>
<dbReference type="AlphaFoldDB" id="A0A438F4X4"/>
<dbReference type="EMBL" id="QGNW01001119">
    <property type="protein sequence ID" value="RVW55031.1"/>
    <property type="molecule type" value="Genomic_DNA"/>
</dbReference>
<protein>
    <submittedName>
        <fullName evidence="1">Uncharacterized protein</fullName>
    </submittedName>
</protein>
<sequence length="214" mass="23414">MVKGQTLERAFELSSSPLSPVAFLWSLGLSVLSSILPLSSSDCLLPSSANPLGSEKFPSSSFGGCSCPKGVVSPVSKCSQELEGVSFLRLPQNNPSGVSSLVRSLSVEFGPAQKQRGSLVIGGLWVACGRSFSITVKLESKDDRAFWLNFSKLVCWWDFNVIRRISEKLGDSRPTTSMRDFDDFIRDCISLTMDQWNVLRDHVNEIDEAVADNA</sequence>
<evidence type="ECO:0000313" key="1">
    <source>
        <dbReference type="EMBL" id="RVW55031.1"/>
    </source>
</evidence>
<gene>
    <name evidence="1" type="ORF">CK203_067129</name>
</gene>
<dbReference type="Proteomes" id="UP000288805">
    <property type="component" value="Unassembled WGS sequence"/>
</dbReference>